<protein>
    <submittedName>
        <fullName evidence="1">Uncharacterized protein</fullName>
    </submittedName>
</protein>
<sequence>MQVCQTMSCESDSDCNRDEACFFDKPPPAPGSCIQFLGL</sequence>
<name>T1KKV5_TETUR</name>
<dbReference type="EnsemblMetazoa" id="tetur14g00170.1">
    <property type="protein sequence ID" value="tetur14g00170.1"/>
    <property type="gene ID" value="tetur14g00170"/>
</dbReference>
<proteinExistence type="predicted"/>
<reference evidence="2" key="1">
    <citation type="submission" date="2011-08" db="EMBL/GenBank/DDBJ databases">
        <authorList>
            <person name="Rombauts S."/>
        </authorList>
    </citation>
    <scope>NUCLEOTIDE SEQUENCE</scope>
    <source>
        <strain evidence="2">London</strain>
    </source>
</reference>
<evidence type="ECO:0000313" key="1">
    <source>
        <dbReference type="EnsemblMetazoa" id="tetur14g00170.1"/>
    </source>
</evidence>
<accession>T1KKV5</accession>
<dbReference type="Proteomes" id="UP000015104">
    <property type="component" value="Unassembled WGS sequence"/>
</dbReference>
<dbReference type="AlphaFoldDB" id="T1KKV5"/>
<dbReference type="HOGENOM" id="CLU_3320631_0_0_1"/>
<reference evidence="1" key="2">
    <citation type="submission" date="2015-06" db="UniProtKB">
        <authorList>
            <consortium name="EnsemblMetazoa"/>
        </authorList>
    </citation>
    <scope>IDENTIFICATION</scope>
</reference>
<organism evidence="1 2">
    <name type="scientific">Tetranychus urticae</name>
    <name type="common">Two-spotted spider mite</name>
    <dbReference type="NCBI Taxonomy" id="32264"/>
    <lineage>
        <taxon>Eukaryota</taxon>
        <taxon>Metazoa</taxon>
        <taxon>Ecdysozoa</taxon>
        <taxon>Arthropoda</taxon>
        <taxon>Chelicerata</taxon>
        <taxon>Arachnida</taxon>
        <taxon>Acari</taxon>
        <taxon>Acariformes</taxon>
        <taxon>Trombidiformes</taxon>
        <taxon>Prostigmata</taxon>
        <taxon>Eleutherengona</taxon>
        <taxon>Raphignathae</taxon>
        <taxon>Tetranychoidea</taxon>
        <taxon>Tetranychidae</taxon>
        <taxon>Tetranychus</taxon>
    </lineage>
</organism>
<evidence type="ECO:0000313" key="2">
    <source>
        <dbReference type="Proteomes" id="UP000015104"/>
    </source>
</evidence>
<keyword evidence="2" id="KW-1185">Reference proteome</keyword>
<dbReference type="EMBL" id="CAEY01000199">
    <property type="status" value="NOT_ANNOTATED_CDS"/>
    <property type="molecule type" value="Genomic_DNA"/>
</dbReference>